<gene>
    <name evidence="1" type="ORF">DW839_31880</name>
</gene>
<dbReference type="Proteomes" id="UP000283975">
    <property type="component" value="Unassembled WGS sequence"/>
</dbReference>
<evidence type="ECO:0000313" key="1">
    <source>
        <dbReference type="EMBL" id="RHC45806.1"/>
    </source>
</evidence>
<accession>A0A414AES0</accession>
<protein>
    <submittedName>
        <fullName evidence="1">Uncharacterized protein</fullName>
    </submittedName>
</protein>
<dbReference type="EMBL" id="QSHZ01000069">
    <property type="protein sequence ID" value="RHC45806.1"/>
    <property type="molecule type" value="Genomic_DNA"/>
</dbReference>
<name>A0A414AES0_9FIRM</name>
<sequence length="88" mass="10269">MTDLPKIRIEVKNGFGTQVFVNDKAIDGIREIRFKKTGGELPVLEMEFMACDVEINGQWLPRLPKMFEEHYERKAPEAIKNMWNEENG</sequence>
<proteinExistence type="predicted"/>
<organism evidence="1 2">
    <name type="scientific">Enterocloster bolteae</name>
    <dbReference type="NCBI Taxonomy" id="208479"/>
    <lineage>
        <taxon>Bacteria</taxon>
        <taxon>Bacillati</taxon>
        <taxon>Bacillota</taxon>
        <taxon>Clostridia</taxon>
        <taxon>Lachnospirales</taxon>
        <taxon>Lachnospiraceae</taxon>
        <taxon>Enterocloster</taxon>
    </lineage>
</organism>
<reference evidence="1 2" key="1">
    <citation type="submission" date="2018-08" db="EMBL/GenBank/DDBJ databases">
        <title>A genome reference for cultivated species of the human gut microbiota.</title>
        <authorList>
            <person name="Zou Y."/>
            <person name="Xue W."/>
            <person name="Luo G."/>
        </authorList>
    </citation>
    <scope>NUCLEOTIDE SEQUENCE [LARGE SCALE GENOMIC DNA]</scope>
    <source>
        <strain evidence="1 2">AM35-14</strain>
    </source>
</reference>
<evidence type="ECO:0000313" key="2">
    <source>
        <dbReference type="Proteomes" id="UP000283975"/>
    </source>
</evidence>
<dbReference type="AlphaFoldDB" id="A0A414AES0"/>
<comment type="caution">
    <text evidence="1">The sequence shown here is derived from an EMBL/GenBank/DDBJ whole genome shotgun (WGS) entry which is preliminary data.</text>
</comment>